<reference evidence="1" key="1">
    <citation type="submission" date="2018-05" db="EMBL/GenBank/DDBJ databases">
        <authorList>
            <person name="Lanie J.A."/>
            <person name="Ng W.-L."/>
            <person name="Kazmierczak K.M."/>
            <person name="Andrzejewski T.M."/>
            <person name="Davidsen T.M."/>
            <person name="Wayne K.J."/>
            <person name="Tettelin H."/>
            <person name="Glass J.I."/>
            <person name="Rusch D."/>
            <person name="Podicherti R."/>
            <person name="Tsui H.-C.T."/>
            <person name="Winkler M.E."/>
        </authorList>
    </citation>
    <scope>NUCLEOTIDE SEQUENCE</scope>
</reference>
<organism evidence="1">
    <name type="scientific">marine metagenome</name>
    <dbReference type="NCBI Taxonomy" id="408172"/>
    <lineage>
        <taxon>unclassified sequences</taxon>
        <taxon>metagenomes</taxon>
        <taxon>ecological metagenomes</taxon>
    </lineage>
</organism>
<gene>
    <name evidence="1" type="ORF">METZ01_LOCUS304255</name>
</gene>
<sequence>MSIETDFKSEFIFINSWNNTYRKKVNVI</sequence>
<dbReference type="EMBL" id="UINC01095370">
    <property type="protein sequence ID" value="SVC51401.1"/>
    <property type="molecule type" value="Genomic_DNA"/>
</dbReference>
<name>A0A382MVP6_9ZZZZ</name>
<feature type="non-terminal residue" evidence="1">
    <location>
        <position position="28"/>
    </location>
</feature>
<proteinExistence type="predicted"/>
<protein>
    <submittedName>
        <fullName evidence="1">Uncharacterized protein</fullName>
    </submittedName>
</protein>
<accession>A0A382MVP6</accession>
<dbReference type="AlphaFoldDB" id="A0A382MVP6"/>
<evidence type="ECO:0000313" key="1">
    <source>
        <dbReference type="EMBL" id="SVC51401.1"/>
    </source>
</evidence>